<feature type="non-terminal residue" evidence="1">
    <location>
        <position position="125"/>
    </location>
</feature>
<comment type="caution">
    <text evidence="1">The sequence shown here is derived from an EMBL/GenBank/DDBJ whole genome shotgun (WGS) entry which is preliminary data.</text>
</comment>
<dbReference type="EMBL" id="JAAGWQ010000170">
    <property type="protein sequence ID" value="KAF5661993.1"/>
    <property type="molecule type" value="Genomic_DNA"/>
</dbReference>
<reference evidence="1 2" key="1">
    <citation type="submission" date="2020-05" db="EMBL/GenBank/DDBJ databases">
        <title>Identification and distribution of gene clusters putatively required for synthesis of sphingolipid metabolism inhibitors in phylogenetically diverse species of the filamentous fungus Fusarium.</title>
        <authorList>
            <person name="Kim H.-S."/>
            <person name="Busman M."/>
            <person name="Brown D.W."/>
            <person name="Divon H."/>
            <person name="Uhlig S."/>
            <person name="Proctor R.H."/>
        </authorList>
    </citation>
    <scope>NUCLEOTIDE SEQUENCE [LARGE SCALE GENOMIC DNA]</scope>
    <source>
        <strain evidence="1 2">NRRL 20693</strain>
    </source>
</reference>
<proteinExistence type="predicted"/>
<evidence type="ECO:0000313" key="2">
    <source>
        <dbReference type="Proteomes" id="UP000567885"/>
    </source>
</evidence>
<sequence>MYLVHPACPREGLLIDTPWSSNVVIKKVLLEMEHEDRVLYGVLAETDKNKTWDWLDVECLLWIFEDGAGLTMLNYVSRPSPGQDQDPTLQIDDILGHYETCAGQCYLAVKWKNSVFPTWEVEHDM</sequence>
<evidence type="ECO:0000313" key="1">
    <source>
        <dbReference type="EMBL" id="KAF5661993.1"/>
    </source>
</evidence>
<protein>
    <recommendedName>
        <fullName evidence="3">Chromo domain-containing protein</fullName>
    </recommendedName>
</protein>
<organism evidence="1 2">
    <name type="scientific">Fusarium heterosporum</name>
    <dbReference type="NCBI Taxonomy" id="42747"/>
    <lineage>
        <taxon>Eukaryota</taxon>
        <taxon>Fungi</taxon>
        <taxon>Dikarya</taxon>
        <taxon>Ascomycota</taxon>
        <taxon>Pezizomycotina</taxon>
        <taxon>Sordariomycetes</taxon>
        <taxon>Hypocreomycetidae</taxon>
        <taxon>Hypocreales</taxon>
        <taxon>Nectriaceae</taxon>
        <taxon>Fusarium</taxon>
        <taxon>Fusarium heterosporum species complex</taxon>
    </lineage>
</organism>
<name>A0A8H5T2M8_FUSHE</name>
<evidence type="ECO:0008006" key="3">
    <source>
        <dbReference type="Google" id="ProtNLM"/>
    </source>
</evidence>
<dbReference type="OrthoDB" id="5235533at2759"/>
<accession>A0A8H5T2M8</accession>
<keyword evidence="2" id="KW-1185">Reference proteome</keyword>
<gene>
    <name evidence="1" type="ORF">FHETE_8184</name>
</gene>
<dbReference type="AlphaFoldDB" id="A0A8H5T2M8"/>
<dbReference type="Proteomes" id="UP000567885">
    <property type="component" value="Unassembled WGS sequence"/>
</dbReference>